<dbReference type="PRINTS" id="PR01785">
    <property type="entry name" value="PARAOXONASE"/>
</dbReference>
<dbReference type="InterPro" id="IPR002640">
    <property type="entry name" value="Arylesterase"/>
</dbReference>
<dbReference type="GO" id="GO:0005576">
    <property type="term" value="C:extracellular region"/>
    <property type="evidence" value="ECO:0007669"/>
    <property type="project" value="InterPro"/>
</dbReference>
<dbReference type="EMBL" id="JAPFRF010000009">
    <property type="protein sequence ID" value="KAJ7322332.1"/>
    <property type="molecule type" value="Genomic_DNA"/>
</dbReference>
<dbReference type="InterPro" id="IPR008364">
    <property type="entry name" value="Paraoxonase2"/>
</dbReference>
<keyword evidence="6 10" id="KW-0106">Calcium</keyword>
<evidence type="ECO:0000256" key="10">
    <source>
        <dbReference type="PIRSR" id="PIRSR602640-2"/>
    </source>
</evidence>
<reference evidence="14" key="1">
    <citation type="journal article" date="2023" name="DNA Res.">
        <title>Chromosome-level genome assembly of Phrynocephalus forsythii using third-generation DNA sequencing and Hi-C analysis.</title>
        <authorList>
            <person name="Qi Y."/>
            <person name="Zhao W."/>
            <person name="Zhao Y."/>
            <person name="Niu C."/>
            <person name="Cao S."/>
            <person name="Zhang Y."/>
        </authorList>
    </citation>
    <scope>NUCLEOTIDE SEQUENCE</scope>
    <source>
        <tissue evidence="14">Muscle</tissue>
    </source>
</reference>
<dbReference type="SUPFAM" id="SSF63829">
    <property type="entry name" value="Calcium-dependent phosphotriesterase"/>
    <property type="match status" value="1"/>
</dbReference>
<dbReference type="InterPro" id="IPR011042">
    <property type="entry name" value="6-blade_b-propeller_TolB-like"/>
</dbReference>
<evidence type="ECO:0000256" key="4">
    <source>
        <dbReference type="ARBA" id="ARBA00022729"/>
    </source>
</evidence>
<dbReference type="AlphaFoldDB" id="A0A9Q0XRB8"/>
<comment type="similarity">
    <text evidence="2 13">Belongs to the paraoxonase family.</text>
</comment>
<keyword evidence="7 11" id="KW-1015">Disulfide bond</keyword>
<feature type="binding site" evidence="10">
    <location>
        <position position="168"/>
    </location>
    <ligand>
        <name>Ca(2+)</name>
        <dbReference type="ChEBI" id="CHEBI:29108"/>
        <label>1</label>
        <note>catalytic</note>
    </ligand>
</feature>
<evidence type="ECO:0000256" key="1">
    <source>
        <dbReference type="ARBA" id="ARBA00000368"/>
    </source>
</evidence>
<feature type="binding site" evidence="10">
    <location>
        <position position="167"/>
    </location>
    <ligand>
        <name>Ca(2+)</name>
        <dbReference type="ChEBI" id="CHEBI:29108"/>
        <label>1</label>
        <note>catalytic</note>
    </ligand>
</feature>
<feature type="binding site" evidence="10">
    <location>
        <position position="268"/>
    </location>
    <ligand>
        <name>Ca(2+)</name>
        <dbReference type="ChEBI" id="CHEBI:29108"/>
        <label>1</label>
        <note>catalytic</note>
    </ligand>
</feature>
<comment type="PTM">
    <text evidence="12">Glycosylated.</text>
</comment>
<evidence type="ECO:0000256" key="6">
    <source>
        <dbReference type="ARBA" id="ARBA00022837"/>
    </source>
</evidence>
<dbReference type="EC" id="3.1.1.2" evidence="13"/>
<feature type="binding site" evidence="10">
    <location>
        <position position="269"/>
    </location>
    <ligand>
        <name>Ca(2+)</name>
        <dbReference type="ChEBI" id="CHEBI:29108"/>
        <label>1</label>
        <note>catalytic</note>
    </ligand>
</feature>
<evidence type="ECO:0000256" key="11">
    <source>
        <dbReference type="PIRSR" id="PIRSR602640-3"/>
    </source>
</evidence>
<feature type="binding site" evidence="10">
    <location>
        <position position="54"/>
    </location>
    <ligand>
        <name>Ca(2+)</name>
        <dbReference type="ChEBI" id="CHEBI:29108"/>
        <label>2</label>
    </ligand>
</feature>
<evidence type="ECO:0000256" key="3">
    <source>
        <dbReference type="ARBA" id="ARBA00022723"/>
    </source>
</evidence>
<evidence type="ECO:0000313" key="14">
    <source>
        <dbReference type="EMBL" id="KAJ7322332.1"/>
    </source>
</evidence>
<evidence type="ECO:0000256" key="5">
    <source>
        <dbReference type="ARBA" id="ARBA00022801"/>
    </source>
</evidence>
<feature type="binding site" evidence="10">
    <location>
        <position position="223"/>
    </location>
    <ligand>
        <name>Ca(2+)</name>
        <dbReference type="ChEBI" id="CHEBI:29108"/>
        <label>1</label>
        <note>catalytic</note>
    </ligand>
</feature>
<keyword evidence="8 12" id="KW-0325">Glycoprotein</keyword>
<evidence type="ECO:0000256" key="9">
    <source>
        <dbReference type="PIRSR" id="PIRSR602640-1"/>
    </source>
</evidence>
<feature type="binding site" evidence="10">
    <location>
        <position position="53"/>
    </location>
    <ligand>
        <name>Ca(2+)</name>
        <dbReference type="ChEBI" id="CHEBI:29108"/>
        <label>1</label>
        <note>catalytic</note>
    </ligand>
</feature>
<keyword evidence="15" id="KW-1185">Reference proteome</keyword>
<dbReference type="FunFam" id="2.120.10.30:FF:000023">
    <property type="entry name" value="Serum paraoxonase/arylesterase 2"/>
    <property type="match status" value="1"/>
</dbReference>
<dbReference type="PANTHER" id="PTHR11799">
    <property type="entry name" value="PARAOXONASE"/>
    <property type="match status" value="1"/>
</dbReference>
<dbReference type="OrthoDB" id="423498at2759"/>
<evidence type="ECO:0000256" key="2">
    <source>
        <dbReference type="ARBA" id="ARBA00008595"/>
    </source>
</evidence>
<accession>A0A9Q0XRB8</accession>
<dbReference type="GO" id="GO:0004064">
    <property type="term" value="F:arylesterase activity"/>
    <property type="evidence" value="ECO:0007669"/>
    <property type="project" value="UniProtKB-UniRule"/>
</dbReference>
<feature type="active site" description="Proton acceptor" evidence="9">
    <location>
        <position position="114"/>
    </location>
</feature>
<protein>
    <recommendedName>
        <fullName evidence="13">Paraoxonase</fullName>
        <ecNumber evidence="13">3.1.1.2</ecNumber>
    </recommendedName>
</protein>
<organism evidence="14 15">
    <name type="scientific">Phrynocephalus forsythii</name>
    <dbReference type="NCBI Taxonomy" id="171643"/>
    <lineage>
        <taxon>Eukaryota</taxon>
        <taxon>Metazoa</taxon>
        <taxon>Chordata</taxon>
        <taxon>Craniata</taxon>
        <taxon>Vertebrata</taxon>
        <taxon>Euteleostomi</taxon>
        <taxon>Lepidosauria</taxon>
        <taxon>Squamata</taxon>
        <taxon>Bifurcata</taxon>
        <taxon>Unidentata</taxon>
        <taxon>Episquamata</taxon>
        <taxon>Toxicofera</taxon>
        <taxon>Iguania</taxon>
        <taxon>Acrodonta</taxon>
        <taxon>Agamidae</taxon>
        <taxon>Agaminae</taxon>
        <taxon>Phrynocephalus</taxon>
    </lineage>
</organism>
<evidence type="ECO:0000313" key="15">
    <source>
        <dbReference type="Proteomes" id="UP001142489"/>
    </source>
</evidence>
<evidence type="ECO:0000256" key="12">
    <source>
        <dbReference type="PIRSR" id="PIRSR602640-4"/>
    </source>
</evidence>
<sequence length="354" mass="39545">MGKLLALAVVGIVAALIGERLVAFRYRLCASRVLKPKQLPNCHLIKGIETGAEDIEILPNGLAFISTGLKYPTVKSFAPDKAGKILLMDLNEENPQPVELRISRGFDLTTFSPHGMSLYIDKDDTVYLFVVNHPQHKTTVELFKFVEDDNSLMHLKTIKHELLPSANDVVALGPDSFYATNDRYFPEPPLLYLEMFLGLTWTNVVYYSPKEVREVAAGFHSANGINMSPDGKYIYVADLTGHAIHVFEKLENLSLSFLKVLQLDTMIDNVSVDPDTGDIWAGCHPNGMRFFLYDSENLPGSEILRIQDILSEKPTVTQVYMDDGSIIQGSSVAKVYNERLLIGTVFHRGLHCKL</sequence>
<gene>
    <name evidence="14" type="ORF">JRQ81_018619</name>
</gene>
<feature type="glycosylation site" description="N-linked (GlcNAc...) asparagine" evidence="12">
    <location>
        <position position="269"/>
    </location>
</feature>
<dbReference type="Gene3D" id="2.120.10.30">
    <property type="entry name" value="TolB, C-terminal domain"/>
    <property type="match status" value="1"/>
</dbReference>
<dbReference type="Proteomes" id="UP001142489">
    <property type="component" value="Unassembled WGS sequence"/>
</dbReference>
<evidence type="ECO:0000256" key="8">
    <source>
        <dbReference type="ARBA" id="ARBA00023180"/>
    </source>
</evidence>
<dbReference type="PANTHER" id="PTHR11799:SF12">
    <property type="entry name" value="PARAOXONASE-RELATED"/>
    <property type="match status" value="1"/>
</dbReference>
<keyword evidence="3 10" id="KW-0479">Metal-binding</keyword>
<dbReference type="InterPro" id="IPR051288">
    <property type="entry name" value="Serum_paraoxonase/arylesterase"/>
</dbReference>
<evidence type="ECO:0000256" key="13">
    <source>
        <dbReference type="RuleBase" id="RU368025"/>
    </source>
</evidence>
<dbReference type="PRINTS" id="PR01787">
    <property type="entry name" value="PARAOXONASE2"/>
</dbReference>
<comment type="catalytic activity">
    <reaction evidence="1 13">
        <text>a phenyl acetate + H2O = a phenol + acetate + H(+)</text>
        <dbReference type="Rhea" id="RHEA:17309"/>
        <dbReference type="ChEBI" id="CHEBI:15377"/>
        <dbReference type="ChEBI" id="CHEBI:15378"/>
        <dbReference type="ChEBI" id="CHEBI:30089"/>
        <dbReference type="ChEBI" id="CHEBI:33853"/>
        <dbReference type="ChEBI" id="CHEBI:140310"/>
        <dbReference type="EC" id="3.1.1.2"/>
    </reaction>
</comment>
<dbReference type="GO" id="GO:0009636">
    <property type="term" value="P:response to toxic substance"/>
    <property type="evidence" value="ECO:0007669"/>
    <property type="project" value="TreeGrafter"/>
</dbReference>
<comment type="caution">
    <text evidence="14">The sequence shown here is derived from an EMBL/GenBank/DDBJ whole genome shotgun (WGS) entry which is preliminary data.</text>
</comment>
<keyword evidence="5 13" id="KW-0378">Hydrolase</keyword>
<evidence type="ECO:0000256" key="7">
    <source>
        <dbReference type="ARBA" id="ARBA00023157"/>
    </source>
</evidence>
<keyword evidence="4" id="KW-0732">Signal</keyword>
<feature type="disulfide bond" description="In form B" evidence="11">
    <location>
        <begin position="42"/>
        <end position="352"/>
    </location>
</feature>
<dbReference type="GO" id="GO:0046872">
    <property type="term" value="F:metal ion binding"/>
    <property type="evidence" value="ECO:0007669"/>
    <property type="project" value="UniProtKB-KW"/>
</dbReference>
<comment type="cofactor">
    <cofactor evidence="10 13">
        <name>Ca(2+)</name>
        <dbReference type="ChEBI" id="CHEBI:29108"/>
    </cofactor>
    <text evidence="10 13">Binds 2 calcium ions per subunit.</text>
</comment>
<proteinExistence type="inferred from homology"/>
<name>A0A9Q0XRB8_9SAUR</name>
<dbReference type="Pfam" id="PF01731">
    <property type="entry name" value="Arylesterase"/>
    <property type="match status" value="1"/>
</dbReference>